<organism evidence="3 4">
    <name type="scientific">Lithohypha guttulata</name>
    <dbReference type="NCBI Taxonomy" id="1690604"/>
    <lineage>
        <taxon>Eukaryota</taxon>
        <taxon>Fungi</taxon>
        <taxon>Dikarya</taxon>
        <taxon>Ascomycota</taxon>
        <taxon>Pezizomycotina</taxon>
        <taxon>Eurotiomycetes</taxon>
        <taxon>Chaetothyriomycetidae</taxon>
        <taxon>Chaetothyriales</taxon>
        <taxon>Trichomeriaceae</taxon>
        <taxon>Lithohypha</taxon>
    </lineage>
</organism>
<accession>A0ABR0KLW3</accession>
<evidence type="ECO:0000313" key="4">
    <source>
        <dbReference type="Proteomes" id="UP001345013"/>
    </source>
</evidence>
<dbReference type="EMBL" id="JAVRRG010000007">
    <property type="protein sequence ID" value="KAK5100199.1"/>
    <property type="molecule type" value="Genomic_DNA"/>
</dbReference>
<evidence type="ECO:0008006" key="5">
    <source>
        <dbReference type="Google" id="ProtNLM"/>
    </source>
</evidence>
<dbReference type="Proteomes" id="UP001345013">
    <property type="component" value="Unassembled WGS sequence"/>
</dbReference>
<gene>
    <name evidence="3" type="ORF">LTR24_000994</name>
</gene>
<proteinExistence type="predicted"/>
<feature type="transmembrane region" description="Helical" evidence="2">
    <location>
        <begin position="72"/>
        <end position="94"/>
    </location>
</feature>
<protein>
    <recommendedName>
        <fullName evidence="5">Transmembrane protein</fullName>
    </recommendedName>
</protein>
<keyword evidence="2" id="KW-0812">Transmembrane</keyword>
<name>A0ABR0KLW3_9EURO</name>
<feature type="region of interest" description="Disordered" evidence="1">
    <location>
        <begin position="99"/>
        <end position="123"/>
    </location>
</feature>
<keyword evidence="2" id="KW-1133">Transmembrane helix</keyword>
<comment type="caution">
    <text evidence="3">The sequence shown here is derived from an EMBL/GenBank/DDBJ whole genome shotgun (WGS) entry which is preliminary data.</text>
</comment>
<evidence type="ECO:0000313" key="3">
    <source>
        <dbReference type="EMBL" id="KAK5100199.1"/>
    </source>
</evidence>
<keyword evidence="2" id="KW-0472">Membrane</keyword>
<keyword evidence="4" id="KW-1185">Reference proteome</keyword>
<sequence>MSTPVTEATTPYTTPLLRGGNFAVAPTLPTPSASSIVRPITCFGSPRPTTRTSAATAGALEEDVPRKQMSTAIILAIVAPLVSLLVLACLVDWLRMRKRQQQQQQQQQQEDHIQDKLDDIDGE</sequence>
<reference evidence="3 4" key="1">
    <citation type="submission" date="2023-08" db="EMBL/GenBank/DDBJ databases">
        <title>Black Yeasts Isolated from many extreme environments.</title>
        <authorList>
            <person name="Coleine C."/>
            <person name="Stajich J.E."/>
            <person name="Selbmann L."/>
        </authorList>
    </citation>
    <scope>NUCLEOTIDE SEQUENCE [LARGE SCALE GENOMIC DNA]</scope>
    <source>
        <strain evidence="3 4">CCFEE 5885</strain>
    </source>
</reference>
<evidence type="ECO:0000256" key="2">
    <source>
        <dbReference type="SAM" id="Phobius"/>
    </source>
</evidence>
<feature type="compositionally biased region" description="Basic and acidic residues" evidence="1">
    <location>
        <begin position="109"/>
        <end position="123"/>
    </location>
</feature>
<evidence type="ECO:0000256" key="1">
    <source>
        <dbReference type="SAM" id="MobiDB-lite"/>
    </source>
</evidence>